<proteinExistence type="predicted"/>
<keyword evidence="9" id="KW-1185">Reference proteome</keyword>
<reference evidence="8" key="1">
    <citation type="submission" date="2020-08" db="EMBL/GenBank/DDBJ databases">
        <authorList>
            <person name="Uke A."/>
            <person name="Chhe C."/>
            <person name="Baramee S."/>
            <person name="Kosugi A."/>
        </authorList>
    </citation>
    <scope>NUCLEOTIDE SEQUENCE</scope>
    <source>
        <strain evidence="8">DA-C8</strain>
    </source>
</reference>
<keyword evidence="2 6" id="KW-0812">Transmembrane</keyword>
<evidence type="ECO:0000313" key="8">
    <source>
        <dbReference type="EMBL" id="GFR36848.1"/>
    </source>
</evidence>
<evidence type="ECO:0000256" key="5">
    <source>
        <dbReference type="ARBA" id="ARBA00023136"/>
    </source>
</evidence>
<protein>
    <submittedName>
        <fullName evidence="8">Cytochrome c biogenesis protein</fullName>
    </submittedName>
</protein>
<dbReference type="Proteomes" id="UP000654993">
    <property type="component" value="Unassembled WGS sequence"/>
</dbReference>
<dbReference type="InterPro" id="IPR023494">
    <property type="entry name" value="Cyt_c_bgen_Ccs1/CcsB/ResB"/>
</dbReference>
<dbReference type="AlphaFoldDB" id="A0A916VEJ7"/>
<evidence type="ECO:0000313" key="9">
    <source>
        <dbReference type="Proteomes" id="UP000654993"/>
    </source>
</evidence>
<dbReference type="EMBL" id="BMAQ01000001">
    <property type="protein sequence ID" value="GFR36848.1"/>
    <property type="molecule type" value="Genomic_DNA"/>
</dbReference>
<reference evidence="8" key="2">
    <citation type="journal article" date="2021" name="Data Brief">
        <title>Draft genome sequence data of the facultative, thermophilic, xylanolytic bacterium Paenibacillus sp. strain DA-C8.</title>
        <authorList>
            <person name="Chhe C."/>
            <person name="Uke A."/>
            <person name="Baramee S."/>
            <person name="Ungkulpasvich U."/>
            <person name="Tachaapaikoon C."/>
            <person name="Pason P."/>
            <person name="Waeonukul R."/>
            <person name="Ratanakhanokchai K."/>
            <person name="Kosugi A."/>
        </authorList>
    </citation>
    <scope>NUCLEOTIDE SEQUENCE</scope>
    <source>
        <strain evidence="8">DA-C8</strain>
    </source>
</reference>
<evidence type="ECO:0000256" key="6">
    <source>
        <dbReference type="SAM" id="Phobius"/>
    </source>
</evidence>
<organism evidence="8 9">
    <name type="scientific">Insulibacter thermoxylanivorax</name>
    <dbReference type="NCBI Taxonomy" id="2749268"/>
    <lineage>
        <taxon>Bacteria</taxon>
        <taxon>Bacillati</taxon>
        <taxon>Bacillota</taxon>
        <taxon>Bacilli</taxon>
        <taxon>Bacillales</taxon>
        <taxon>Paenibacillaceae</taxon>
        <taxon>Insulibacter</taxon>
    </lineage>
</organism>
<evidence type="ECO:0000256" key="2">
    <source>
        <dbReference type="ARBA" id="ARBA00022692"/>
    </source>
</evidence>
<evidence type="ECO:0000256" key="3">
    <source>
        <dbReference type="ARBA" id="ARBA00022748"/>
    </source>
</evidence>
<evidence type="ECO:0000259" key="7">
    <source>
        <dbReference type="Pfam" id="PF05140"/>
    </source>
</evidence>
<dbReference type="Pfam" id="PF05140">
    <property type="entry name" value="ResB"/>
    <property type="match status" value="1"/>
</dbReference>
<evidence type="ECO:0000256" key="4">
    <source>
        <dbReference type="ARBA" id="ARBA00022989"/>
    </source>
</evidence>
<feature type="transmembrane region" description="Helical" evidence="6">
    <location>
        <begin position="69"/>
        <end position="87"/>
    </location>
</feature>
<keyword evidence="4 6" id="KW-1133">Transmembrane helix</keyword>
<keyword evidence="5 6" id="KW-0472">Membrane</keyword>
<dbReference type="InterPro" id="IPR007816">
    <property type="entry name" value="ResB-like_domain"/>
</dbReference>
<sequence length="535" mass="60900">MLINTKCECGHQNPVGTVLCEACGLPVNREEAESSQPLEMRYEGAARRSQKANPNLLDRIWNFFSSVKVAVYLIIITLLASILGTLLPQVNVVPSHDPAAYYAEEYGRWGEIYYALGLADTFGSWWYKTLILMIAASLIICSLDRIIPLYRALNKQHPLKHETFLKRQKVVYMGEVDDPETWLERMQEALRARRYRVTREGTAMLAEKNRFSRWGPYINHVGLIILLAALLTRGIPGWFMEQGIALREGETGPIPGTEYYLQNLKFTELKEIGPHVSGQEIQFAFETEAVLYRCVADCHNPLVEPKLEEIMRHTIKPNDPLVYGDYSIYQIDYEFLPQVTVMTLKVSAGDEIHGELVLDLMDPAPSYQLGGLEIELTGYYPELTNIDGAPATKSRLPHNPAFIFEISRGDGEKETYFLVPFERYQTRIAGSAGEPLHFEVTDMEASLYSSYLLVRVEKALPYILAGAFIFLFGVVIGIYWQHRRIWVRIDDRRLLIGAHTNKNWYGLRDELAKILHKTGIETDNQSLDNSGGIRT</sequence>
<comment type="caution">
    <text evidence="8">The sequence shown here is derived from an EMBL/GenBank/DDBJ whole genome shotgun (WGS) entry which is preliminary data.</text>
</comment>
<name>A0A916VEJ7_9BACL</name>
<feature type="transmembrane region" description="Helical" evidence="6">
    <location>
        <begin position="217"/>
        <end position="239"/>
    </location>
</feature>
<dbReference type="PANTHER" id="PTHR31566">
    <property type="entry name" value="CYTOCHROME C BIOGENESIS PROTEIN CCS1, CHLOROPLASTIC"/>
    <property type="match status" value="1"/>
</dbReference>
<feature type="transmembrane region" description="Helical" evidence="6">
    <location>
        <begin position="125"/>
        <end position="147"/>
    </location>
</feature>
<gene>
    <name evidence="8" type="primary">resB</name>
    <name evidence="8" type="ORF">PRECH8_01440</name>
</gene>
<accession>A0A916VEJ7</accession>
<dbReference type="RefSeq" id="WP_200965145.1">
    <property type="nucleotide sequence ID" value="NZ_BMAQ01000001.1"/>
</dbReference>
<comment type="subcellular location">
    <subcellularLocation>
        <location evidence="1">Membrane</location>
        <topology evidence="1">Multi-pass membrane protein</topology>
    </subcellularLocation>
</comment>
<dbReference type="GO" id="GO:0016020">
    <property type="term" value="C:membrane"/>
    <property type="evidence" value="ECO:0007669"/>
    <property type="project" value="UniProtKB-SubCell"/>
</dbReference>
<dbReference type="PANTHER" id="PTHR31566:SF0">
    <property type="entry name" value="CYTOCHROME C BIOGENESIS PROTEIN CCS1, CHLOROPLASTIC"/>
    <property type="match status" value="1"/>
</dbReference>
<feature type="transmembrane region" description="Helical" evidence="6">
    <location>
        <begin position="459"/>
        <end position="480"/>
    </location>
</feature>
<evidence type="ECO:0000256" key="1">
    <source>
        <dbReference type="ARBA" id="ARBA00004141"/>
    </source>
</evidence>
<dbReference type="GO" id="GO:0017004">
    <property type="term" value="P:cytochrome complex assembly"/>
    <property type="evidence" value="ECO:0007669"/>
    <property type="project" value="UniProtKB-KW"/>
</dbReference>
<keyword evidence="3" id="KW-0201">Cytochrome c-type biogenesis</keyword>
<feature type="domain" description="ResB-like" evidence="7">
    <location>
        <begin position="67"/>
        <end position="511"/>
    </location>
</feature>